<sequence>MPSRRRVSKMSEELSKRDGPKSGDIGQIDEENISEDGESANHTRFSDKQDILSEELIQDQLRMSDLEFGRLSGGLVHSRSENDAEWERTDTHPPHHPPTTLSPTSALLCRKPSTLRISILTPPRLVHSHTHFTLLLLPNTKNLVSRLISREIDIGVTAFITETTRMRKEGKEKRRNDAQASSSPFGSPPVPTPTSMLTPSPPSPLSKLTLPPSPFNKSFYAFHSPLDPTVGRTIASFSDSRWKDVLSYRTFPSCGKLNVALSRPLLSCSAGTLVISPSSFTATDQSQLTVPLVCSSPLSSSASNSATDQMRIGNGRSGILESECGWIKRSIRCRSNLRDGSWSTLLLYPNAFDGETVVVSGTEKDGMWCGEADFPCRSLNEADKHLKHALPSTMEVQTSAVLHSELDLTHDITKITSGSGEKGRVDVSREGCLVNQTDTPLTLILCCCIDRSLFPVFFPNRRLLRLMDGQREVE</sequence>
<organism evidence="2 3">
    <name type="scientific">Blattamonas nauphoetae</name>
    <dbReference type="NCBI Taxonomy" id="2049346"/>
    <lineage>
        <taxon>Eukaryota</taxon>
        <taxon>Metamonada</taxon>
        <taxon>Preaxostyla</taxon>
        <taxon>Oxymonadida</taxon>
        <taxon>Blattamonas</taxon>
    </lineage>
</organism>
<feature type="compositionally biased region" description="Basic and acidic residues" evidence="1">
    <location>
        <begin position="166"/>
        <end position="177"/>
    </location>
</feature>
<protein>
    <submittedName>
        <fullName evidence="2">Uncharacterized protein</fullName>
    </submittedName>
</protein>
<evidence type="ECO:0000313" key="2">
    <source>
        <dbReference type="EMBL" id="KAK2951535.1"/>
    </source>
</evidence>
<gene>
    <name evidence="2" type="ORF">BLNAU_13557</name>
</gene>
<reference evidence="2 3" key="1">
    <citation type="journal article" date="2022" name="bioRxiv">
        <title>Genomics of Preaxostyla Flagellates Illuminates Evolutionary Transitions and the Path Towards Mitochondrial Loss.</title>
        <authorList>
            <person name="Novak L.V.F."/>
            <person name="Treitli S.C."/>
            <person name="Pyrih J."/>
            <person name="Halakuc P."/>
            <person name="Pipaliya S.V."/>
            <person name="Vacek V."/>
            <person name="Brzon O."/>
            <person name="Soukal P."/>
            <person name="Eme L."/>
            <person name="Dacks J.B."/>
            <person name="Karnkowska A."/>
            <person name="Elias M."/>
            <person name="Hampl V."/>
        </authorList>
    </citation>
    <scope>NUCLEOTIDE SEQUENCE [LARGE SCALE GENOMIC DNA]</scope>
    <source>
        <strain evidence="2">NAU3</strain>
        <tissue evidence="2">Gut</tissue>
    </source>
</reference>
<evidence type="ECO:0000313" key="3">
    <source>
        <dbReference type="Proteomes" id="UP001281761"/>
    </source>
</evidence>
<feature type="region of interest" description="Disordered" evidence="1">
    <location>
        <begin position="79"/>
        <end position="105"/>
    </location>
</feature>
<proteinExistence type="predicted"/>
<dbReference type="EMBL" id="JARBJD010000117">
    <property type="protein sequence ID" value="KAK2951535.1"/>
    <property type="molecule type" value="Genomic_DNA"/>
</dbReference>
<dbReference type="Proteomes" id="UP001281761">
    <property type="component" value="Unassembled WGS sequence"/>
</dbReference>
<feature type="region of interest" description="Disordered" evidence="1">
    <location>
        <begin position="1"/>
        <end position="47"/>
    </location>
</feature>
<feature type="compositionally biased region" description="Acidic residues" evidence="1">
    <location>
        <begin position="27"/>
        <end position="38"/>
    </location>
</feature>
<feature type="compositionally biased region" description="Basic and acidic residues" evidence="1">
    <location>
        <begin position="79"/>
        <end position="93"/>
    </location>
</feature>
<feature type="region of interest" description="Disordered" evidence="1">
    <location>
        <begin position="166"/>
        <end position="208"/>
    </location>
</feature>
<name>A0ABQ9XN26_9EUKA</name>
<feature type="compositionally biased region" description="Basic and acidic residues" evidence="1">
    <location>
        <begin position="9"/>
        <end position="21"/>
    </location>
</feature>
<comment type="caution">
    <text evidence="2">The sequence shown here is derived from an EMBL/GenBank/DDBJ whole genome shotgun (WGS) entry which is preliminary data.</text>
</comment>
<keyword evidence="3" id="KW-1185">Reference proteome</keyword>
<accession>A0ABQ9XN26</accession>
<evidence type="ECO:0000256" key="1">
    <source>
        <dbReference type="SAM" id="MobiDB-lite"/>
    </source>
</evidence>